<dbReference type="InterPro" id="IPR038377">
    <property type="entry name" value="Na/Glc_symporter_sf"/>
</dbReference>
<feature type="compositionally biased region" description="Polar residues" evidence="12">
    <location>
        <begin position="592"/>
        <end position="613"/>
    </location>
</feature>
<proteinExistence type="inferred from homology"/>
<evidence type="ECO:0000256" key="6">
    <source>
        <dbReference type="ARBA" id="ARBA00022989"/>
    </source>
</evidence>
<sequence length="620" mass="68526">MATEMETMVEHMRRFAWPDYLVFVSMLLLCILIGVYFGFVQRKPNTEAEYLMGGRTMLVFPIALSLIASFISGITLLGLPTEVYSFGIQYVYVALGVTLMGIVMGYIYLPVFHKLNITSTYEYLETRFDRRLRMFGSIMFTIMNIGYLPIVIYVPALAFNQVTGVNIHVITPIVCIVCVFYTCVGGLKAVVWTDVVQTFSMFGALVLVAVKGTIDLGGSSVVFNRAWDTGRLERPNFDFNPTTRHTFWSQLIGGFVYWLQTNAVSQNMIQRYLSLPSVAAGRRALWIFVFGVCLLMSLCSYCGLLIYATYHDCDPLTTKVITVITAKLYESVSKSLRTDLIHQLARAKDQLLPLFVMDILRDMPGLSGLFVAGVFSAALSSLSTCLNSMSAVILEDFVKPFVKEPLSPRAINWIMRSVVVGVGALCAALVFVVEKMGTVLQLTMSLEAITNGPLLGTFTIGILIPWVGSGCALVGGVVGVIFMSWLSLKAQYWVATGTIVFPHKPMSVEGCSYDFDHSLLNVTSTSMYTTDDIFPLFRVSYMWYTFLGAGVTILVSLLSTMLIYGRNDPKTIPPELLAGFVSRYVHGNGKSVTKPNAAQQRIPSSLTGRTNGKTLHESAL</sequence>
<evidence type="ECO:0000256" key="5">
    <source>
        <dbReference type="ARBA" id="ARBA00022692"/>
    </source>
</evidence>
<evidence type="ECO:0008006" key="16">
    <source>
        <dbReference type="Google" id="ProtNLM"/>
    </source>
</evidence>
<dbReference type="GO" id="GO:0006814">
    <property type="term" value="P:sodium ion transport"/>
    <property type="evidence" value="ECO:0007669"/>
    <property type="project" value="UniProtKB-KW"/>
</dbReference>
<evidence type="ECO:0000256" key="3">
    <source>
        <dbReference type="ARBA" id="ARBA00022448"/>
    </source>
</evidence>
<dbReference type="EnsemblMetazoa" id="AALB009128-RA">
    <property type="protein sequence ID" value="AALB009128-PA"/>
    <property type="gene ID" value="AALB009128"/>
</dbReference>
<dbReference type="GO" id="GO:0005886">
    <property type="term" value="C:plasma membrane"/>
    <property type="evidence" value="ECO:0007669"/>
    <property type="project" value="UniProtKB-SubCell"/>
</dbReference>
<reference evidence="14" key="2">
    <citation type="submission" date="2022-08" db="UniProtKB">
        <authorList>
            <consortium name="EnsemblMetazoa"/>
        </authorList>
    </citation>
    <scope>IDENTIFICATION</scope>
    <source>
        <strain evidence="14">STECLA/ALBI9_A</strain>
    </source>
</reference>
<dbReference type="PROSITE" id="PS50283">
    <property type="entry name" value="NA_SOLUT_SYMP_3"/>
    <property type="match status" value="1"/>
</dbReference>
<organism evidence="14 15">
    <name type="scientific">Anopheles albimanus</name>
    <name type="common">New world malaria mosquito</name>
    <dbReference type="NCBI Taxonomy" id="7167"/>
    <lineage>
        <taxon>Eukaryota</taxon>
        <taxon>Metazoa</taxon>
        <taxon>Ecdysozoa</taxon>
        <taxon>Arthropoda</taxon>
        <taxon>Hexapoda</taxon>
        <taxon>Insecta</taxon>
        <taxon>Pterygota</taxon>
        <taxon>Neoptera</taxon>
        <taxon>Endopterygota</taxon>
        <taxon>Diptera</taxon>
        <taxon>Nematocera</taxon>
        <taxon>Culicoidea</taxon>
        <taxon>Culicidae</taxon>
        <taxon>Anophelinae</taxon>
        <taxon>Anopheles</taxon>
    </lineage>
</organism>
<dbReference type="AlphaFoldDB" id="A0A182FRF2"/>
<evidence type="ECO:0000256" key="1">
    <source>
        <dbReference type="ARBA" id="ARBA00004651"/>
    </source>
</evidence>
<keyword evidence="5 13" id="KW-0812">Transmembrane</keyword>
<evidence type="ECO:0000256" key="9">
    <source>
        <dbReference type="ARBA" id="ARBA00023136"/>
    </source>
</evidence>
<evidence type="ECO:0000313" key="15">
    <source>
        <dbReference type="Proteomes" id="UP000069272"/>
    </source>
</evidence>
<comment type="subcellular location">
    <subcellularLocation>
        <location evidence="1">Cell membrane</location>
        <topology evidence="1">Multi-pass membrane protein</topology>
    </subcellularLocation>
</comment>
<evidence type="ECO:0000256" key="12">
    <source>
        <dbReference type="SAM" id="MobiDB-lite"/>
    </source>
</evidence>
<dbReference type="PANTHER" id="PTHR42985:SF38">
    <property type="entry name" value="FI02016P"/>
    <property type="match status" value="1"/>
</dbReference>
<dbReference type="CDD" id="cd11492">
    <property type="entry name" value="SLC5sbd_NIS-SMVT"/>
    <property type="match status" value="1"/>
</dbReference>
<dbReference type="VEuPathDB" id="VectorBase:AALB20_029479"/>
<dbReference type="GO" id="GO:0015293">
    <property type="term" value="F:symporter activity"/>
    <property type="evidence" value="ECO:0007669"/>
    <property type="project" value="TreeGrafter"/>
</dbReference>
<dbReference type="PANTHER" id="PTHR42985">
    <property type="entry name" value="SODIUM-COUPLED MONOCARBOXYLATE TRANSPORTER"/>
    <property type="match status" value="1"/>
</dbReference>
<comment type="similarity">
    <text evidence="2 11">Belongs to the sodium:solute symporter (SSF) (TC 2.A.21) family.</text>
</comment>
<dbReference type="VEuPathDB" id="VectorBase:AALB009128"/>
<evidence type="ECO:0000256" key="11">
    <source>
        <dbReference type="RuleBase" id="RU362091"/>
    </source>
</evidence>
<evidence type="ECO:0000313" key="14">
    <source>
        <dbReference type="EnsemblMetazoa" id="AALB009128-PA"/>
    </source>
</evidence>
<feature type="transmembrane region" description="Helical" evidence="13">
    <location>
        <begin position="91"/>
        <end position="111"/>
    </location>
</feature>
<dbReference type="InterPro" id="IPR051163">
    <property type="entry name" value="Sodium:Solute_Symporter_SSF"/>
</dbReference>
<dbReference type="Gene3D" id="1.20.1730.10">
    <property type="entry name" value="Sodium/glucose cotransporter"/>
    <property type="match status" value="1"/>
</dbReference>
<keyword evidence="10" id="KW-0739">Sodium transport</keyword>
<evidence type="ECO:0000256" key="13">
    <source>
        <dbReference type="SAM" id="Phobius"/>
    </source>
</evidence>
<dbReference type="STRING" id="7167.A0A182FRF2"/>
<feature type="transmembrane region" description="Helical" evidence="13">
    <location>
        <begin position="59"/>
        <end position="79"/>
    </location>
</feature>
<name>A0A182FRF2_ANOAL</name>
<feature type="transmembrane region" description="Helical" evidence="13">
    <location>
        <begin position="454"/>
        <end position="483"/>
    </location>
</feature>
<dbReference type="Proteomes" id="UP000069272">
    <property type="component" value="Chromosome 2R"/>
</dbReference>
<dbReference type="Pfam" id="PF00474">
    <property type="entry name" value="SSF"/>
    <property type="match status" value="1"/>
</dbReference>
<feature type="region of interest" description="Disordered" evidence="12">
    <location>
        <begin position="592"/>
        <end position="620"/>
    </location>
</feature>
<keyword evidence="6 13" id="KW-1133">Transmembrane helix</keyword>
<feature type="transmembrane region" description="Helical" evidence="13">
    <location>
        <begin position="541"/>
        <end position="564"/>
    </location>
</feature>
<keyword evidence="7" id="KW-0915">Sodium</keyword>
<keyword evidence="3" id="KW-0813">Transport</keyword>
<evidence type="ECO:0000256" key="2">
    <source>
        <dbReference type="ARBA" id="ARBA00006434"/>
    </source>
</evidence>
<keyword evidence="8" id="KW-0406">Ion transport</keyword>
<feature type="transmembrane region" description="Helical" evidence="13">
    <location>
        <begin position="413"/>
        <end position="433"/>
    </location>
</feature>
<accession>A0A182FRF2</accession>
<dbReference type="InterPro" id="IPR001734">
    <property type="entry name" value="Na/solute_symporter"/>
</dbReference>
<evidence type="ECO:0000256" key="8">
    <source>
        <dbReference type="ARBA" id="ARBA00023065"/>
    </source>
</evidence>
<feature type="transmembrane region" description="Helical" evidence="13">
    <location>
        <begin position="369"/>
        <end position="393"/>
    </location>
</feature>
<reference evidence="14 15" key="1">
    <citation type="journal article" date="2017" name="G3 (Bethesda)">
        <title>The Physical Genome Mapping of Anopheles albimanus Corrected Scaffold Misassemblies and Identified Interarm Rearrangements in Genus Anopheles.</title>
        <authorList>
            <person name="Artemov G.N."/>
            <person name="Peery A.N."/>
            <person name="Jiang X."/>
            <person name="Tu Z."/>
            <person name="Stegniy V.N."/>
            <person name="Sharakhova M.V."/>
            <person name="Sharakhov I.V."/>
        </authorList>
    </citation>
    <scope>NUCLEOTIDE SEQUENCE [LARGE SCALE GENOMIC DNA]</scope>
    <source>
        <strain evidence="14 15">ALBI9_A</strain>
    </source>
</reference>
<feature type="transmembrane region" description="Helical" evidence="13">
    <location>
        <begin position="20"/>
        <end position="39"/>
    </location>
</feature>
<feature type="transmembrane region" description="Helical" evidence="13">
    <location>
        <begin position="132"/>
        <end position="159"/>
    </location>
</feature>
<keyword evidence="9 13" id="KW-0472">Membrane</keyword>
<keyword evidence="4" id="KW-1003">Cell membrane</keyword>
<evidence type="ECO:0000256" key="7">
    <source>
        <dbReference type="ARBA" id="ARBA00023053"/>
    </source>
</evidence>
<feature type="transmembrane region" description="Helical" evidence="13">
    <location>
        <begin position="284"/>
        <end position="310"/>
    </location>
</feature>
<keyword evidence="15" id="KW-1185">Reference proteome</keyword>
<feature type="transmembrane region" description="Helical" evidence="13">
    <location>
        <begin position="165"/>
        <end position="184"/>
    </location>
</feature>
<dbReference type="NCBIfam" id="TIGR00813">
    <property type="entry name" value="sss"/>
    <property type="match status" value="1"/>
</dbReference>
<evidence type="ECO:0000256" key="10">
    <source>
        <dbReference type="ARBA" id="ARBA00023201"/>
    </source>
</evidence>
<evidence type="ECO:0000256" key="4">
    <source>
        <dbReference type="ARBA" id="ARBA00022475"/>
    </source>
</evidence>
<protein>
    <recommendedName>
        <fullName evidence="16">Sodium-coupled monocarboxylate transporter 1</fullName>
    </recommendedName>
</protein>